<dbReference type="InterPro" id="IPR013780">
    <property type="entry name" value="Glyco_hydro_b"/>
</dbReference>
<dbReference type="SUPFAM" id="SSF51445">
    <property type="entry name" value="(Trans)glycosidases"/>
    <property type="match status" value="1"/>
</dbReference>
<sequence>MEDELWPTKAVEGDVIPFSCVSFREGHDLIGVELVINTPDGETARHRMHPGAPGTDSWECSVQLTGIGMHRWHVEAWADVFSTWRHSAEIKIAAGVDVEIMLEQGARLMERAGQDEAAATARNRELTTPERLAGMLREDVLDALEREPIRELVTHSPERLIDVNRKIAGVAAWYELFPRSEGAIKHDDGSWTSGTFRTAAERLPAVREMGFDVVYLPPIHPIGRTNRKGPNNTLTAGPNDPGSPWAIGASEGGHTDIHPELGTIEDFRYFRSEVERLGMELALDIALQATPDHPWVAEHEDWFTVLPDGSIAYAENPPKKYQDIYPLNFDGDRNGLYTEILEMFEYWVTQGVKIFRIDNPHTKPLQFWEWVIYEVRALRPEVVFLAEAFTRPAVMQALAQAGFQQSYSYFTWRNTKQELEEFLTSVSKETSAFMRPNLFVNTPDILTEYLQFGGRPAYEIRATIAAMAGPLWGMYAGYELIENVARPGSEENIDNEKYEFKQRDWAAEEAAGSSIAPYVAKLNAIRHAHPTLEQLGNFEVQYSSSDDLLVFSKHLAAEHSPNGEADTIIVVVALNPHSVVEATVWLDPTKFGLDGASRFEVEDLVTGAHWEWGANNYVRLDPHEVPAHILHVKHS</sequence>
<feature type="binding site" evidence="6">
    <location>
        <position position="359"/>
    </location>
    <ligand>
        <name>alpha-maltose 1-phosphate</name>
        <dbReference type="ChEBI" id="CHEBI:63576"/>
    </ligand>
</feature>
<evidence type="ECO:0000256" key="3">
    <source>
        <dbReference type="ARBA" id="ARBA00022679"/>
    </source>
</evidence>
<evidence type="ECO:0000259" key="8">
    <source>
        <dbReference type="SMART" id="SM00642"/>
    </source>
</evidence>
<name>A0ABT2HW65_9MICO</name>
<feature type="active site" description="Proton donor" evidence="6">
    <location>
        <position position="387"/>
    </location>
</feature>
<dbReference type="PANTHER" id="PTHR47786:SF2">
    <property type="entry name" value="GLYCOSYL HYDROLASE FAMILY 13 CATALYTIC DOMAIN-CONTAINING PROTEIN"/>
    <property type="match status" value="1"/>
</dbReference>
<dbReference type="InterPro" id="IPR013783">
    <property type="entry name" value="Ig-like_fold"/>
</dbReference>
<comment type="function">
    <text evidence="6">Maltosyltransferase that uses maltose 1-phosphate (M1P) as the sugar donor to elongate linear or branched alpha-(1-&gt;4)-glucans. Is involved in a branched alpha-glucan biosynthetic pathway from trehalose, together with TreS, Mak and GlgB.</text>
</comment>
<evidence type="ECO:0000256" key="2">
    <source>
        <dbReference type="ARBA" id="ARBA00022676"/>
    </source>
</evidence>
<feature type="binding site" evidence="6">
    <location>
        <begin position="497"/>
        <end position="498"/>
    </location>
    <ligand>
        <name>alpha-maltose 1-phosphate</name>
        <dbReference type="ChEBI" id="CHEBI:63576"/>
    </ligand>
</feature>
<dbReference type="CDD" id="cd11344">
    <property type="entry name" value="AmyAc_GlgE_like"/>
    <property type="match status" value="1"/>
</dbReference>
<feature type="site" description="Transition state stabilizer" evidence="6">
    <location>
        <position position="444"/>
    </location>
</feature>
<evidence type="ECO:0000256" key="6">
    <source>
        <dbReference type="HAMAP-Rule" id="MF_02124"/>
    </source>
</evidence>
<dbReference type="InterPro" id="IPR017853">
    <property type="entry name" value="GH"/>
</dbReference>
<keyword evidence="4 6" id="KW-0119">Carbohydrate metabolism</keyword>
<feature type="binding site" evidence="6">
    <location>
        <position position="288"/>
    </location>
    <ligand>
        <name>alpha-maltose 1-phosphate</name>
        <dbReference type="ChEBI" id="CHEBI:63576"/>
    </ligand>
</feature>
<dbReference type="InterPro" id="IPR021828">
    <property type="entry name" value="GlgE_dom_N/S"/>
</dbReference>
<evidence type="ECO:0000256" key="4">
    <source>
        <dbReference type="ARBA" id="ARBA00023277"/>
    </source>
</evidence>
<comment type="catalytic activity">
    <reaction evidence="5 6">
        <text>alpha-maltose 1-phosphate + [(1-&gt;4)-alpha-D-glucosyl](n) = [(1-&gt;4)-alpha-D-glucosyl](n+2) + phosphate</text>
        <dbReference type="Rhea" id="RHEA:42692"/>
        <dbReference type="Rhea" id="RHEA-COMP:9584"/>
        <dbReference type="Rhea" id="RHEA-COMP:10183"/>
        <dbReference type="ChEBI" id="CHEBI:15444"/>
        <dbReference type="ChEBI" id="CHEBI:43474"/>
        <dbReference type="ChEBI" id="CHEBI:63576"/>
        <dbReference type="EC" id="2.4.99.16"/>
    </reaction>
</comment>
<proteinExistence type="inferred from homology"/>
<dbReference type="InterPro" id="IPR049171">
    <property type="entry name" value="GLGE_C"/>
</dbReference>
<comment type="caution">
    <text evidence="9">The sequence shown here is derived from an EMBL/GenBank/DDBJ whole genome shotgun (WGS) entry which is preliminary data.</text>
</comment>
<evidence type="ECO:0000256" key="1">
    <source>
        <dbReference type="ARBA" id="ARBA00011738"/>
    </source>
</evidence>
<evidence type="ECO:0000313" key="10">
    <source>
        <dbReference type="Proteomes" id="UP001525379"/>
    </source>
</evidence>
<feature type="domain" description="Glycosyl hydrolase family 13 catalytic" evidence="8">
    <location>
        <begin position="171"/>
        <end position="507"/>
    </location>
</feature>
<dbReference type="PANTHER" id="PTHR47786">
    <property type="entry name" value="ALPHA-1,4-GLUCAN:MALTOSE-1-PHOSPHATE MALTOSYLTRANSFERASE"/>
    <property type="match status" value="1"/>
</dbReference>
<dbReference type="Gene3D" id="1.20.58.80">
    <property type="entry name" value="Phosphotransferase system, lactose/cellobiose-type IIA subunit"/>
    <property type="match status" value="1"/>
</dbReference>
<dbReference type="SMART" id="SM00642">
    <property type="entry name" value="Aamy"/>
    <property type="match status" value="1"/>
</dbReference>
<keyword evidence="10" id="KW-1185">Reference proteome</keyword>
<feature type="region of interest" description="Disordered" evidence="7">
    <location>
        <begin position="224"/>
        <end position="252"/>
    </location>
</feature>
<accession>A0ABT2HW65</accession>
<keyword evidence="3 6" id="KW-0808">Transferase</keyword>
<dbReference type="HAMAP" id="MF_02124">
    <property type="entry name" value="GlgE"/>
    <property type="match status" value="1"/>
</dbReference>
<comment type="similarity">
    <text evidence="6">Belongs to the glycosyl hydrolase 13 family. GlgE subfamily.</text>
</comment>
<evidence type="ECO:0000256" key="7">
    <source>
        <dbReference type="SAM" id="MobiDB-lite"/>
    </source>
</evidence>
<dbReference type="InterPro" id="IPR026585">
    <property type="entry name" value="GlgE"/>
</dbReference>
<dbReference type="InterPro" id="IPR006047">
    <property type="entry name" value="GH13_cat_dom"/>
</dbReference>
<evidence type="ECO:0000313" key="9">
    <source>
        <dbReference type="EMBL" id="MCT2042551.1"/>
    </source>
</evidence>
<protein>
    <recommendedName>
        <fullName evidence="6">Alpha-1,4-glucan:maltose-1-phosphate maltosyltransferase</fullName>
        <shortName evidence="6">GMPMT</shortName>
        <ecNumber evidence="6">2.4.99.16</ecNumber>
    </recommendedName>
    <alternativeName>
        <fullName evidence="6">(1-&gt;4)-alpha-D-glucan:maltose-1-phosphate alpha-D-maltosyltransferase</fullName>
    </alternativeName>
</protein>
<dbReference type="EMBL" id="JALXSQ010000011">
    <property type="protein sequence ID" value="MCT2042551.1"/>
    <property type="molecule type" value="Genomic_DNA"/>
</dbReference>
<feature type="binding site" evidence="6">
    <location>
        <position position="228"/>
    </location>
    <ligand>
        <name>alpha-maltose 1-phosphate</name>
        <dbReference type="ChEBI" id="CHEBI:63576"/>
    </ligand>
</feature>
<evidence type="ECO:0000256" key="5">
    <source>
        <dbReference type="ARBA" id="ARBA00048735"/>
    </source>
</evidence>
<dbReference type="Pfam" id="PF11896">
    <property type="entry name" value="GlgE_dom_N_S"/>
    <property type="match status" value="1"/>
</dbReference>
<feature type="binding site" evidence="6">
    <location>
        <position position="323"/>
    </location>
    <ligand>
        <name>alpha-maltose 1-phosphate</name>
        <dbReference type="ChEBI" id="CHEBI:63576"/>
    </ligand>
</feature>
<feature type="active site" description="Nucleophile" evidence="6">
    <location>
        <position position="358"/>
    </location>
</feature>
<dbReference type="Gene3D" id="2.60.40.1180">
    <property type="entry name" value="Golgi alpha-mannosidase II"/>
    <property type="match status" value="1"/>
</dbReference>
<dbReference type="Pfam" id="PF21702">
    <property type="entry name" value="GLGE_C"/>
    <property type="match status" value="1"/>
</dbReference>
<dbReference type="Gene3D" id="2.60.40.10">
    <property type="entry name" value="Immunoglobulins"/>
    <property type="match status" value="1"/>
</dbReference>
<keyword evidence="2 6" id="KW-0328">Glycosyltransferase</keyword>
<dbReference type="Gene3D" id="3.20.20.80">
    <property type="entry name" value="Glycosidases"/>
    <property type="match status" value="1"/>
</dbReference>
<comment type="subunit">
    <text evidence="1 6">Homodimer.</text>
</comment>
<organism evidence="9 10">
    <name type="scientific">Pseudoclavibacter albus</name>
    <dbReference type="NCBI Taxonomy" id="272241"/>
    <lineage>
        <taxon>Bacteria</taxon>
        <taxon>Bacillati</taxon>
        <taxon>Actinomycetota</taxon>
        <taxon>Actinomycetes</taxon>
        <taxon>Micrococcales</taxon>
        <taxon>Microbacteriaceae</taxon>
        <taxon>Pseudoclavibacter</taxon>
    </lineage>
</organism>
<reference evidence="9 10" key="1">
    <citation type="submission" date="2022-04" db="EMBL/GenBank/DDBJ databases">
        <title>Human microbiome associated bacterial genomes.</title>
        <authorList>
            <person name="Sandstrom S."/>
            <person name="Salamzade R."/>
            <person name="Kalan L.R."/>
        </authorList>
    </citation>
    <scope>NUCLEOTIDE SEQUENCE [LARGE SCALE GENOMIC DNA]</scope>
    <source>
        <strain evidence="10">p3-SID1799</strain>
    </source>
</reference>
<dbReference type="EC" id="2.4.99.16" evidence="6"/>
<gene>
    <name evidence="6" type="primary">glgE</name>
    <name evidence="9" type="ORF">M3D15_04280</name>
</gene>
<dbReference type="Proteomes" id="UP001525379">
    <property type="component" value="Unassembled WGS sequence"/>
</dbReference>